<name>A0A8S1XB03_9CILI</name>
<dbReference type="OrthoDB" id="406844at2759"/>
<dbReference type="PROSITE" id="PS50294">
    <property type="entry name" value="WD_REPEATS_REGION"/>
    <property type="match status" value="2"/>
</dbReference>
<dbReference type="InterPro" id="IPR001680">
    <property type="entry name" value="WD40_rpt"/>
</dbReference>
<protein>
    <recommendedName>
        <fullName evidence="4">WD40-repeat-containing domain</fullName>
    </recommendedName>
</protein>
<dbReference type="GO" id="GO:0097361">
    <property type="term" value="C:cytosolic [4Fe-4S] assembly targeting complex"/>
    <property type="evidence" value="ECO:0007669"/>
    <property type="project" value="TreeGrafter"/>
</dbReference>
<dbReference type="PANTHER" id="PTHR19920">
    <property type="entry name" value="WD40 PROTEIN CIAO1"/>
    <property type="match status" value="1"/>
</dbReference>
<dbReference type="Proteomes" id="UP000689195">
    <property type="component" value="Unassembled WGS sequence"/>
</dbReference>
<evidence type="ECO:0008006" key="4">
    <source>
        <dbReference type="Google" id="ProtNLM"/>
    </source>
</evidence>
<evidence type="ECO:0000256" key="1">
    <source>
        <dbReference type="PROSITE-ProRule" id="PRU00221"/>
    </source>
</evidence>
<sequence length="333" mass="39246">MNQKKLQINQSSRQSNIIKYQLIPECTISQRELCLAIAIDKDCSKLVAGCKSLIKVFEFNQGMIKQIQTLNQHKDFVKTLNFMQKSKQFISGSFDKSIIIWKYNQNSQWSCQQILNEHNDSIYCLVINTNEDLIISGSRDNTIKFWINKNQWFHQQTIKDHCQSVYTLSLNQQQNRVVSCGYDQYILIIEQSEQNKEWKLIQKITIEQFGYRVCFIDNNMFAFSQNNQEQISIFEMNNNNKQFIKTKDIPIKSGLHFYSSFPQQYINSKCILVSKNGEYVNLIRKIQNGEFLTEQSIHFGISSLFGTMSNDGEYLVTWDKKSMQIQIRRYQEQ</sequence>
<dbReference type="PROSITE" id="PS50082">
    <property type="entry name" value="WD_REPEATS_2"/>
    <property type="match status" value="2"/>
</dbReference>
<gene>
    <name evidence="2" type="ORF">PPENT_87.1.T1170028</name>
</gene>
<keyword evidence="1" id="KW-0853">WD repeat</keyword>
<dbReference type="GO" id="GO:0016226">
    <property type="term" value="P:iron-sulfur cluster assembly"/>
    <property type="evidence" value="ECO:0007669"/>
    <property type="project" value="TreeGrafter"/>
</dbReference>
<keyword evidence="3" id="KW-1185">Reference proteome</keyword>
<reference evidence="2" key="1">
    <citation type="submission" date="2021-01" db="EMBL/GenBank/DDBJ databases">
        <authorList>
            <consortium name="Genoscope - CEA"/>
            <person name="William W."/>
        </authorList>
    </citation>
    <scope>NUCLEOTIDE SEQUENCE</scope>
</reference>
<comment type="caution">
    <text evidence="2">The sequence shown here is derived from an EMBL/GenBank/DDBJ whole genome shotgun (WGS) entry which is preliminary data.</text>
</comment>
<dbReference type="EMBL" id="CAJJDO010000117">
    <property type="protein sequence ID" value="CAD8197971.1"/>
    <property type="molecule type" value="Genomic_DNA"/>
</dbReference>
<dbReference type="SMART" id="SM00320">
    <property type="entry name" value="WD40"/>
    <property type="match status" value="4"/>
</dbReference>
<proteinExistence type="predicted"/>
<accession>A0A8S1XB03</accession>
<dbReference type="AlphaFoldDB" id="A0A8S1XB03"/>
<feature type="repeat" description="WD" evidence="1">
    <location>
        <begin position="70"/>
        <end position="102"/>
    </location>
</feature>
<dbReference type="Pfam" id="PF00400">
    <property type="entry name" value="WD40"/>
    <property type="match status" value="3"/>
</dbReference>
<evidence type="ECO:0000313" key="3">
    <source>
        <dbReference type="Proteomes" id="UP000689195"/>
    </source>
</evidence>
<dbReference type="PANTHER" id="PTHR19920:SF0">
    <property type="entry name" value="CYTOSOLIC IRON-SULFUR PROTEIN ASSEMBLY PROTEIN CIAO1-RELATED"/>
    <property type="match status" value="1"/>
</dbReference>
<evidence type="ECO:0000313" key="2">
    <source>
        <dbReference type="EMBL" id="CAD8197971.1"/>
    </source>
</evidence>
<feature type="repeat" description="WD" evidence="1">
    <location>
        <begin position="115"/>
        <end position="146"/>
    </location>
</feature>
<organism evidence="2 3">
    <name type="scientific">Paramecium pentaurelia</name>
    <dbReference type="NCBI Taxonomy" id="43138"/>
    <lineage>
        <taxon>Eukaryota</taxon>
        <taxon>Sar</taxon>
        <taxon>Alveolata</taxon>
        <taxon>Ciliophora</taxon>
        <taxon>Intramacronucleata</taxon>
        <taxon>Oligohymenophorea</taxon>
        <taxon>Peniculida</taxon>
        <taxon>Parameciidae</taxon>
        <taxon>Paramecium</taxon>
    </lineage>
</organism>